<dbReference type="VEuPathDB" id="FungiDB:PHYBLDRAFT_103098"/>
<keyword evidence="2" id="KW-1185">Reference proteome</keyword>
<dbReference type="RefSeq" id="XP_018292012.1">
    <property type="nucleotide sequence ID" value="XM_018427754.1"/>
</dbReference>
<dbReference type="PANTHER" id="PTHR24559:SF444">
    <property type="entry name" value="REVERSE TRANSCRIPTASE DOMAIN-CONTAINING PROTEIN"/>
    <property type="match status" value="1"/>
</dbReference>
<sequence length="60" mass="6710">PPHRASVVENNKIGALIDEMLRNGIIAPSHSPWSPPVVIVMKKNGSPWFCVDYRRLNSIT</sequence>
<dbReference type="SUPFAM" id="SSF56672">
    <property type="entry name" value="DNA/RNA polymerases"/>
    <property type="match status" value="1"/>
</dbReference>
<organism evidence="1 2">
    <name type="scientific">Phycomyces blakesleeanus (strain ATCC 8743b / DSM 1359 / FGSC 10004 / NBRC 33097 / NRRL 1555)</name>
    <dbReference type="NCBI Taxonomy" id="763407"/>
    <lineage>
        <taxon>Eukaryota</taxon>
        <taxon>Fungi</taxon>
        <taxon>Fungi incertae sedis</taxon>
        <taxon>Mucoromycota</taxon>
        <taxon>Mucoromycotina</taxon>
        <taxon>Mucoromycetes</taxon>
        <taxon>Mucorales</taxon>
        <taxon>Phycomycetaceae</taxon>
        <taxon>Phycomyces</taxon>
    </lineage>
</organism>
<protein>
    <recommendedName>
        <fullName evidence="3">Reverse transcriptase domain-containing protein</fullName>
    </recommendedName>
</protein>
<evidence type="ECO:0000313" key="1">
    <source>
        <dbReference type="EMBL" id="OAD73972.1"/>
    </source>
</evidence>
<proteinExistence type="predicted"/>
<dbReference type="PANTHER" id="PTHR24559">
    <property type="entry name" value="TRANSPOSON TY3-I GAG-POL POLYPROTEIN"/>
    <property type="match status" value="1"/>
</dbReference>
<dbReference type="AlphaFoldDB" id="A0A162U707"/>
<dbReference type="InterPro" id="IPR053134">
    <property type="entry name" value="RNA-dir_DNA_polymerase"/>
</dbReference>
<dbReference type="STRING" id="763407.A0A162U707"/>
<dbReference type="InParanoid" id="A0A162U707"/>
<evidence type="ECO:0008006" key="3">
    <source>
        <dbReference type="Google" id="ProtNLM"/>
    </source>
</evidence>
<dbReference type="OrthoDB" id="2435678at2759"/>
<evidence type="ECO:0000313" key="2">
    <source>
        <dbReference type="Proteomes" id="UP000077315"/>
    </source>
</evidence>
<feature type="non-terminal residue" evidence="1">
    <location>
        <position position="60"/>
    </location>
</feature>
<name>A0A162U707_PHYB8</name>
<accession>A0A162U707</accession>
<dbReference type="Gene3D" id="3.10.10.10">
    <property type="entry name" value="HIV Type 1 Reverse Transcriptase, subunit A, domain 1"/>
    <property type="match status" value="1"/>
</dbReference>
<gene>
    <name evidence="1" type="ORF">PHYBLDRAFT_103098</name>
</gene>
<feature type="non-terminal residue" evidence="1">
    <location>
        <position position="1"/>
    </location>
</feature>
<dbReference type="Proteomes" id="UP000077315">
    <property type="component" value="Unassembled WGS sequence"/>
</dbReference>
<reference evidence="2" key="1">
    <citation type="submission" date="2015-06" db="EMBL/GenBank/DDBJ databases">
        <title>Expansion of signal transduction pathways in fungi by whole-genome duplication.</title>
        <authorList>
            <consortium name="DOE Joint Genome Institute"/>
            <person name="Corrochano L.M."/>
            <person name="Kuo A."/>
            <person name="Marcet-Houben M."/>
            <person name="Polaino S."/>
            <person name="Salamov A."/>
            <person name="Villalobos J.M."/>
            <person name="Alvarez M.I."/>
            <person name="Avalos J."/>
            <person name="Benito E.P."/>
            <person name="Benoit I."/>
            <person name="Burger G."/>
            <person name="Camino L.P."/>
            <person name="Canovas D."/>
            <person name="Cerda-Olmedo E."/>
            <person name="Cheng J.-F."/>
            <person name="Dominguez A."/>
            <person name="Elias M."/>
            <person name="Eslava A.P."/>
            <person name="Glaser F."/>
            <person name="Grimwood J."/>
            <person name="Gutierrez G."/>
            <person name="Heitman J."/>
            <person name="Henrissat B."/>
            <person name="Iturriaga E.A."/>
            <person name="Lang B.F."/>
            <person name="Lavin J.L."/>
            <person name="Lee S."/>
            <person name="Li W."/>
            <person name="Lindquist E."/>
            <person name="Lopez-Garcia S."/>
            <person name="Luque E.M."/>
            <person name="Marcos A.T."/>
            <person name="Martin J."/>
            <person name="McCluskey K."/>
            <person name="Medina H.R."/>
            <person name="Miralles-Duran A."/>
            <person name="Miyazaki A."/>
            <person name="Munoz-Torres E."/>
            <person name="Oguiza J.A."/>
            <person name="Ohm R."/>
            <person name="Olmedo M."/>
            <person name="Orejas M."/>
            <person name="Ortiz-Castellanos L."/>
            <person name="Pisabarro A.G."/>
            <person name="Rodriguez-Romero J."/>
            <person name="Ruiz-Herrera J."/>
            <person name="Ruiz-Vazquez R."/>
            <person name="Sanz C."/>
            <person name="Schackwitz W."/>
            <person name="Schmutz J."/>
            <person name="Shahriari M."/>
            <person name="Shelest E."/>
            <person name="Silva-Franco F."/>
            <person name="Soanes D."/>
            <person name="Syed K."/>
            <person name="Tagua V.G."/>
            <person name="Talbot N.J."/>
            <person name="Thon M."/>
            <person name="De vries R.P."/>
            <person name="Wiebenga A."/>
            <person name="Yadav J.S."/>
            <person name="Braun E.L."/>
            <person name="Baker S."/>
            <person name="Garre V."/>
            <person name="Horwitz B."/>
            <person name="Torres-Martinez S."/>
            <person name="Idnurm A."/>
            <person name="Herrera-Estrella A."/>
            <person name="Gabaldon T."/>
            <person name="Grigoriev I.V."/>
        </authorList>
    </citation>
    <scope>NUCLEOTIDE SEQUENCE [LARGE SCALE GENOMIC DNA]</scope>
    <source>
        <strain evidence="2">NRRL 1555(-)</strain>
    </source>
</reference>
<dbReference type="EMBL" id="KV440980">
    <property type="protein sequence ID" value="OAD73972.1"/>
    <property type="molecule type" value="Genomic_DNA"/>
</dbReference>
<dbReference type="GeneID" id="28988660"/>
<dbReference type="InterPro" id="IPR043502">
    <property type="entry name" value="DNA/RNA_pol_sf"/>
</dbReference>